<evidence type="ECO:0000256" key="5">
    <source>
        <dbReference type="ARBA" id="ARBA00022857"/>
    </source>
</evidence>
<evidence type="ECO:0000256" key="11">
    <source>
        <dbReference type="ARBA" id="ARBA00059620"/>
    </source>
</evidence>
<proteinExistence type="inferred from homology"/>
<dbReference type="PROSITE" id="PS00061">
    <property type="entry name" value="ADH_SHORT"/>
    <property type="match status" value="1"/>
</dbReference>
<evidence type="ECO:0000256" key="13">
    <source>
        <dbReference type="ARBA" id="ARBA00082544"/>
    </source>
</evidence>
<evidence type="ECO:0000256" key="3">
    <source>
        <dbReference type="ARBA" id="ARBA00012852"/>
    </source>
</evidence>
<dbReference type="InterPro" id="IPR036291">
    <property type="entry name" value="NAD(P)-bd_dom_sf"/>
</dbReference>
<evidence type="ECO:0000313" key="16">
    <source>
        <dbReference type="Proteomes" id="UP000265120"/>
    </source>
</evidence>
<evidence type="ECO:0000256" key="12">
    <source>
        <dbReference type="ARBA" id="ARBA00068717"/>
    </source>
</evidence>
<dbReference type="PRINTS" id="PR00080">
    <property type="entry name" value="SDRFAMILY"/>
</dbReference>
<dbReference type="EC" id="1.1.1.300" evidence="3"/>
<reference evidence="15" key="2">
    <citation type="submission" date="2025-08" db="UniProtKB">
        <authorList>
            <consortium name="Ensembl"/>
        </authorList>
    </citation>
    <scope>IDENTIFICATION</scope>
</reference>
<dbReference type="AlphaFoldDB" id="A0A3P8UD25"/>
<dbReference type="GO" id="GO:0005811">
    <property type="term" value="C:lipid droplet"/>
    <property type="evidence" value="ECO:0007669"/>
    <property type="project" value="TreeGrafter"/>
</dbReference>
<accession>A0A3P8UD25</accession>
<evidence type="ECO:0000256" key="14">
    <source>
        <dbReference type="RuleBase" id="RU000363"/>
    </source>
</evidence>
<comment type="similarity">
    <text evidence="2 14">Belongs to the short-chain dehydrogenases/reductases (SDR) family.</text>
</comment>
<keyword evidence="4" id="KW-0812">Transmembrane</keyword>
<dbReference type="OMA" id="IFWAKFR"/>
<dbReference type="Gene3D" id="3.40.50.720">
    <property type="entry name" value="NAD(P)-binding Rossmann-like Domain"/>
    <property type="match status" value="1"/>
</dbReference>
<dbReference type="PANTHER" id="PTHR24322">
    <property type="entry name" value="PKSB"/>
    <property type="match status" value="1"/>
</dbReference>
<reference evidence="15 16" key="1">
    <citation type="journal article" date="2014" name="Nat. Genet.">
        <title>Whole-genome sequence of a flatfish provides insights into ZW sex chromosome evolution and adaptation to a benthic lifestyle.</title>
        <authorList>
            <person name="Chen S."/>
            <person name="Zhang G."/>
            <person name="Shao C."/>
            <person name="Huang Q."/>
            <person name="Liu G."/>
            <person name="Zhang P."/>
            <person name="Song W."/>
            <person name="An N."/>
            <person name="Chalopin D."/>
            <person name="Volff J.N."/>
            <person name="Hong Y."/>
            <person name="Li Q."/>
            <person name="Sha Z."/>
            <person name="Zhou H."/>
            <person name="Xie M."/>
            <person name="Yu Q."/>
            <person name="Liu Y."/>
            <person name="Xiang H."/>
            <person name="Wang N."/>
            <person name="Wu K."/>
            <person name="Yang C."/>
            <person name="Zhou Q."/>
            <person name="Liao X."/>
            <person name="Yang L."/>
            <person name="Hu Q."/>
            <person name="Zhang J."/>
            <person name="Meng L."/>
            <person name="Jin L."/>
            <person name="Tian Y."/>
            <person name="Lian J."/>
            <person name="Yang J."/>
            <person name="Miao G."/>
            <person name="Liu S."/>
            <person name="Liang Z."/>
            <person name="Yan F."/>
            <person name="Li Y."/>
            <person name="Sun B."/>
            <person name="Zhang H."/>
            <person name="Zhang J."/>
            <person name="Zhu Y."/>
            <person name="Du M."/>
            <person name="Zhao Y."/>
            <person name="Schartl M."/>
            <person name="Tang Q."/>
            <person name="Wang J."/>
        </authorList>
    </citation>
    <scope>NUCLEOTIDE SEQUENCE</scope>
</reference>
<protein>
    <recommendedName>
        <fullName evidence="12">Short-chain dehydrogenase/reductase 3</fullName>
        <ecNumber evidence="3">1.1.1.300</ecNumber>
    </recommendedName>
    <alternativeName>
        <fullName evidence="13">Retinal short-chain dehydrogenase/reductase 1</fullName>
    </alternativeName>
</protein>
<dbReference type="InterPro" id="IPR002347">
    <property type="entry name" value="SDR_fam"/>
</dbReference>
<dbReference type="PRINTS" id="PR00081">
    <property type="entry name" value="GDHRDH"/>
</dbReference>
<comment type="function">
    <text evidence="11">Catalyzes the reduction of all-trans-retinal to all-trans-retinol in the presence of NADPH.</text>
</comment>
<evidence type="ECO:0000256" key="6">
    <source>
        <dbReference type="ARBA" id="ARBA00022989"/>
    </source>
</evidence>
<evidence type="ECO:0000256" key="8">
    <source>
        <dbReference type="ARBA" id="ARBA00023098"/>
    </source>
</evidence>
<evidence type="ECO:0000256" key="1">
    <source>
        <dbReference type="ARBA" id="ARBA00004141"/>
    </source>
</evidence>
<evidence type="ECO:0000256" key="2">
    <source>
        <dbReference type="ARBA" id="ARBA00006484"/>
    </source>
</evidence>
<dbReference type="InterPro" id="IPR020904">
    <property type="entry name" value="Sc_DH/Rdtase_CS"/>
</dbReference>
<reference evidence="15" key="3">
    <citation type="submission" date="2025-09" db="UniProtKB">
        <authorList>
            <consortium name="Ensembl"/>
        </authorList>
    </citation>
    <scope>IDENTIFICATION</scope>
</reference>
<dbReference type="Proteomes" id="UP000265120">
    <property type="component" value="Chromosome 11"/>
</dbReference>
<dbReference type="GO" id="GO:0016020">
    <property type="term" value="C:membrane"/>
    <property type="evidence" value="ECO:0007669"/>
    <property type="project" value="UniProtKB-SubCell"/>
</dbReference>
<dbReference type="CDD" id="cd05339">
    <property type="entry name" value="17beta-HSDXI-like_SDR_c"/>
    <property type="match status" value="1"/>
</dbReference>
<dbReference type="STRING" id="244447.ENSCSEP00000001128"/>
<dbReference type="Pfam" id="PF00106">
    <property type="entry name" value="adh_short"/>
    <property type="match status" value="1"/>
</dbReference>
<organism evidence="15 16">
    <name type="scientific">Cynoglossus semilaevis</name>
    <name type="common">Tongue sole</name>
    <dbReference type="NCBI Taxonomy" id="244447"/>
    <lineage>
        <taxon>Eukaryota</taxon>
        <taxon>Metazoa</taxon>
        <taxon>Chordata</taxon>
        <taxon>Craniata</taxon>
        <taxon>Vertebrata</taxon>
        <taxon>Euteleostomi</taxon>
        <taxon>Actinopterygii</taxon>
        <taxon>Neopterygii</taxon>
        <taxon>Teleostei</taxon>
        <taxon>Neoteleostei</taxon>
        <taxon>Acanthomorphata</taxon>
        <taxon>Carangaria</taxon>
        <taxon>Pleuronectiformes</taxon>
        <taxon>Pleuronectoidei</taxon>
        <taxon>Cynoglossidae</taxon>
        <taxon>Cynoglossinae</taxon>
        <taxon>Cynoglossus</taxon>
    </lineage>
</organism>
<keyword evidence="5" id="KW-0521">NADP</keyword>
<sequence length="303" mass="33751">MIFLMDLQVMLLDVVYFILRNSLRVVLRPRTKSIEGELVLITGSGGGLGRVFAQEFTKQGADVVLWDINGAANEQTAALVRDMGGKAFAYSVDVTQRADVYRTAEMVRKDLGRDVTILVNNAGVVAGRRLLDCPDEVVEKTLKVNCHALFWQTVKAFLPQMKAQNHGHIVTIASVLGLFSTACVEDYCASKFAAVGFHESLAHELLTEDLDGVKTTLVCPYIVDTGMFEGCKIRKEAEMILPPLQPQYCVEQAMNAILIDQPLVCIPRMTYIPYLSRLLPWESNSVVYRFLGSDKCMYPFIDT</sequence>
<evidence type="ECO:0000256" key="9">
    <source>
        <dbReference type="ARBA" id="ARBA00023136"/>
    </source>
</evidence>
<evidence type="ECO:0000256" key="7">
    <source>
        <dbReference type="ARBA" id="ARBA00023002"/>
    </source>
</evidence>
<comment type="catalytic activity">
    <reaction evidence="10">
        <text>all-trans-retinol + NADP(+) = all-trans-retinal + NADPH + H(+)</text>
        <dbReference type="Rhea" id="RHEA:25033"/>
        <dbReference type="ChEBI" id="CHEBI:15378"/>
        <dbReference type="ChEBI" id="CHEBI:17336"/>
        <dbReference type="ChEBI" id="CHEBI:17898"/>
        <dbReference type="ChEBI" id="CHEBI:57783"/>
        <dbReference type="ChEBI" id="CHEBI:58349"/>
        <dbReference type="EC" id="1.1.1.300"/>
    </reaction>
</comment>
<keyword evidence="6" id="KW-1133">Transmembrane helix</keyword>
<keyword evidence="16" id="KW-1185">Reference proteome</keyword>
<dbReference type="GeneTree" id="ENSGT00940000165342"/>
<dbReference type="SUPFAM" id="SSF51735">
    <property type="entry name" value="NAD(P)-binding Rossmann-fold domains"/>
    <property type="match status" value="1"/>
</dbReference>
<evidence type="ECO:0000256" key="4">
    <source>
        <dbReference type="ARBA" id="ARBA00022692"/>
    </source>
</evidence>
<dbReference type="FunFam" id="3.40.50.720:FF:000131">
    <property type="entry name" value="Short-chain dehydrogenase/reductase 3"/>
    <property type="match status" value="1"/>
</dbReference>
<keyword evidence="8" id="KW-0443">Lipid metabolism</keyword>
<evidence type="ECO:0000256" key="10">
    <source>
        <dbReference type="ARBA" id="ARBA00050568"/>
    </source>
</evidence>
<comment type="subcellular location">
    <subcellularLocation>
        <location evidence="1">Membrane</location>
        <topology evidence="1">Multi-pass membrane protein</topology>
    </subcellularLocation>
</comment>
<dbReference type="Ensembl" id="ENSCSET00000001156.1">
    <property type="protein sequence ID" value="ENSCSEP00000001128.1"/>
    <property type="gene ID" value="ENSCSEG00000000785.1"/>
</dbReference>
<dbReference type="InParanoid" id="A0A3P8UD25"/>
<name>A0A3P8UD25_CYNSE</name>
<evidence type="ECO:0000313" key="15">
    <source>
        <dbReference type="Ensembl" id="ENSCSEP00000001128.1"/>
    </source>
</evidence>
<keyword evidence="7" id="KW-0560">Oxidoreductase</keyword>
<dbReference type="GO" id="GO:0052650">
    <property type="term" value="F:all-trans-retinol dehydrogenase (NADP+) activity"/>
    <property type="evidence" value="ECO:0007669"/>
    <property type="project" value="UniProtKB-EC"/>
</dbReference>
<keyword evidence="9" id="KW-0472">Membrane</keyword>
<dbReference type="PANTHER" id="PTHR24322:SF691">
    <property type="entry name" value="RETINOL DEHYDROGENASE 10-LIKE"/>
    <property type="match status" value="1"/>
</dbReference>